<comment type="caution">
    <text evidence="8">The sequence shown here is derived from an EMBL/GenBank/DDBJ whole genome shotgun (WGS) entry which is preliminary data.</text>
</comment>
<keyword evidence="3" id="KW-0731">Sigma factor</keyword>
<gene>
    <name evidence="8" type="ORF">LCGC14_0302120</name>
</gene>
<comment type="similarity">
    <text evidence="1">Belongs to the sigma-70 factor family. ECF subfamily.</text>
</comment>
<dbReference type="Pfam" id="PF04542">
    <property type="entry name" value="Sigma70_r2"/>
    <property type="match status" value="1"/>
</dbReference>
<feature type="domain" description="RNA polymerase sigma factor 70 region 4 type 2" evidence="7">
    <location>
        <begin position="121"/>
        <end position="174"/>
    </location>
</feature>
<dbReference type="SUPFAM" id="SSF88946">
    <property type="entry name" value="Sigma2 domain of RNA polymerase sigma factors"/>
    <property type="match status" value="1"/>
</dbReference>
<dbReference type="Gene3D" id="1.10.10.10">
    <property type="entry name" value="Winged helix-like DNA-binding domain superfamily/Winged helix DNA-binding domain"/>
    <property type="match status" value="1"/>
</dbReference>
<proteinExistence type="inferred from homology"/>
<dbReference type="CDD" id="cd06171">
    <property type="entry name" value="Sigma70_r4"/>
    <property type="match status" value="1"/>
</dbReference>
<feature type="region of interest" description="Disordered" evidence="5">
    <location>
        <begin position="178"/>
        <end position="207"/>
    </location>
</feature>
<evidence type="ECO:0000256" key="4">
    <source>
        <dbReference type="ARBA" id="ARBA00023163"/>
    </source>
</evidence>
<dbReference type="PANTHER" id="PTHR43133:SF25">
    <property type="entry name" value="RNA POLYMERASE SIGMA FACTOR RFAY-RELATED"/>
    <property type="match status" value="1"/>
</dbReference>
<dbReference type="InterPro" id="IPR014284">
    <property type="entry name" value="RNA_pol_sigma-70_dom"/>
</dbReference>
<evidence type="ECO:0000313" key="8">
    <source>
        <dbReference type="EMBL" id="KKN83099.1"/>
    </source>
</evidence>
<evidence type="ECO:0000256" key="2">
    <source>
        <dbReference type="ARBA" id="ARBA00023015"/>
    </source>
</evidence>
<dbReference type="InterPro" id="IPR013249">
    <property type="entry name" value="RNA_pol_sigma70_r4_t2"/>
</dbReference>
<feature type="domain" description="RNA polymerase sigma-70 region 2" evidence="6">
    <location>
        <begin position="26"/>
        <end position="93"/>
    </location>
</feature>
<evidence type="ECO:0000259" key="7">
    <source>
        <dbReference type="Pfam" id="PF08281"/>
    </source>
</evidence>
<reference evidence="8" key="1">
    <citation type="journal article" date="2015" name="Nature">
        <title>Complex archaea that bridge the gap between prokaryotes and eukaryotes.</title>
        <authorList>
            <person name="Spang A."/>
            <person name="Saw J.H."/>
            <person name="Jorgensen S.L."/>
            <person name="Zaremba-Niedzwiedzka K."/>
            <person name="Martijn J."/>
            <person name="Lind A.E."/>
            <person name="van Eijk R."/>
            <person name="Schleper C."/>
            <person name="Guy L."/>
            <person name="Ettema T.J."/>
        </authorList>
    </citation>
    <scope>NUCLEOTIDE SEQUENCE</scope>
</reference>
<dbReference type="InterPro" id="IPR039425">
    <property type="entry name" value="RNA_pol_sigma-70-like"/>
</dbReference>
<name>A0A0F9TUS5_9ZZZZ</name>
<keyword evidence="2" id="KW-0805">Transcription regulation</keyword>
<dbReference type="PANTHER" id="PTHR43133">
    <property type="entry name" value="RNA POLYMERASE ECF-TYPE SIGMA FACTO"/>
    <property type="match status" value="1"/>
</dbReference>
<sequence>MVEKLNGPKTQTMRERKKRELYTAWVRDYSRELYALSYRLCGDAADAEDLVQETFYHAWKGASQLRDRRLARAWLFQILRFRYAHFVRHRSRRIRASVSTSDLVEQIADPRPSPVIRLVDREALQVALDKLDEDLKTPLLMVLLQGLTCRETAEALSIPLGTVLSRIHRARQKLRSVFENGRRSESETADRGMNGNQSGRFRLGGGA</sequence>
<dbReference type="GO" id="GO:0003677">
    <property type="term" value="F:DNA binding"/>
    <property type="evidence" value="ECO:0007669"/>
    <property type="project" value="InterPro"/>
</dbReference>
<dbReference type="Gene3D" id="1.10.1740.10">
    <property type="match status" value="1"/>
</dbReference>
<feature type="compositionally biased region" description="Basic and acidic residues" evidence="5">
    <location>
        <begin position="180"/>
        <end position="190"/>
    </location>
</feature>
<dbReference type="InterPro" id="IPR036388">
    <property type="entry name" value="WH-like_DNA-bd_sf"/>
</dbReference>
<evidence type="ECO:0000256" key="1">
    <source>
        <dbReference type="ARBA" id="ARBA00010641"/>
    </source>
</evidence>
<organism evidence="8">
    <name type="scientific">marine sediment metagenome</name>
    <dbReference type="NCBI Taxonomy" id="412755"/>
    <lineage>
        <taxon>unclassified sequences</taxon>
        <taxon>metagenomes</taxon>
        <taxon>ecological metagenomes</taxon>
    </lineage>
</organism>
<dbReference type="EMBL" id="LAZR01000190">
    <property type="protein sequence ID" value="KKN83099.1"/>
    <property type="molecule type" value="Genomic_DNA"/>
</dbReference>
<dbReference type="GO" id="GO:0006352">
    <property type="term" value="P:DNA-templated transcription initiation"/>
    <property type="evidence" value="ECO:0007669"/>
    <property type="project" value="InterPro"/>
</dbReference>
<evidence type="ECO:0000256" key="3">
    <source>
        <dbReference type="ARBA" id="ARBA00023082"/>
    </source>
</evidence>
<keyword evidence="4" id="KW-0804">Transcription</keyword>
<dbReference type="Pfam" id="PF08281">
    <property type="entry name" value="Sigma70_r4_2"/>
    <property type="match status" value="1"/>
</dbReference>
<dbReference type="GO" id="GO:0016987">
    <property type="term" value="F:sigma factor activity"/>
    <property type="evidence" value="ECO:0007669"/>
    <property type="project" value="UniProtKB-KW"/>
</dbReference>
<dbReference type="SUPFAM" id="SSF88659">
    <property type="entry name" value="Sigma3 and sigma4 domains of RNA polymerase sigma factors"/>
    <property type="match status" value="1"/>
</dbReference>
<accession>A0A0F9TUS5</accession>
<protein>
    <recommendedName>
        <fullName evidence="9">HTH luxR-type domain-containing protein</fullName>
    </recommendedName>
</protein>
<dbReference type="NCBIfam" id="TIGR02937">
    <property type="entry name" value="sigma70-ECF"/>
    <property type="match status" value="1"/>
</dbReference>
<dbReference type="AlphaFoldDB" id="A0A0F9TUS5"/>
<dbReference type="InterPro" id="IPR007627">
    <property type="entry name" value="RNA_pol_sigma70_r2"/>
</dbReference>
<evidence type="ECO:0008006" key="9">
    <source>
        <dbReference type="Google" id="ProtNLM"/>
    </source>
</evidence>
<dbReference type="InterPro" id="IPR013325">
    <property type="entry name" value="RNA_pol_sigma_r2"/>
</dbReference>
<evidence type="ECO:0000259" key="6">
    <source>
        <dbReference type="Pfam" id="PF04542"/>
    </source>
</evidence>
<dbReference type="InterPro" id="IPR013324">
    <property type="entry name" value="RNA_pol_sigma_r3/r4-like"/>
</dbReference>
<evidence type="ECO:0000256" key="5">
    <source>
        <dbReference type="SAM" id="MobiDB-lite"/>
    </source>
</evidence>